<proteinExistence type="predicted"/>
<dbReference type="Pfam" id="PF19501">
    <property type="entry name" value="PcRGLX_1st"/>
    <property type="match status" value="1"/>
</dbReference>
<feature type="region of interest" description="Disordered" evidence="1">
    <location>
        <begin position="222"/>
        <end position="241"/>
    </location>
</feature>
<evidence type="ECO:0000313" key="4">
    <source>
        <dbReference type="EMBL" id="ELU37566.1"/>
    </source>
</evidence>
<dbReference type="AlphaFoldDB" id="L8WH76"/>
<feature type="domain" description="PcRGLX/YetA-like central beta-sandwich" evidence="3">
    <location>
        <begin position="236"/>
        <end position="415"/>
    </location>
</feature>
<dbReference type="Pfam" id="PF21345">
    <property type="entry name" value="PcRGLX_2nd"/>
    <property type="match status" value="1"/>
</dbReference>
<name>L8WH76_THACA</name>
<dbReference type="STRING" id="983506.L8WH76"/>
<evidence type="ECO:0000313" key="5">
    <source>
        <dbReference type="Proteomes" id="UP000011668"/>
    </source>
</evidence>
<sequence length="476" mass="51891">MSEGSLSCRPGFVHVVATSEGGSSVIDKFIIKPLVYHAAIYGNYYAIGVQPRQMRHDHLICALDSSRIAIPNLDDTSSRNGPVLLSSCPTNLVRLTVLTFIGLTEKRRQRQLIPVLGGFLGLKAKLTSQPRSHSLRVMEKVFQYKVGHLPSEYRDTAIIFDSLTHTHTPTSSWPDGSLKWTGHAVAAETTLSDTLHLAPGSPSEPASPITVKQGGGTITVTTGDFEGEGVSGQPDEPEANDPANIHTTTANVTAATVESDGPVRATIKVTGTYKGDGHGEWLPFTIRLYFSAGSTAIKIQHLFLFDGDQSKDFIKGIVRGVKFDVPLSDELYDRHIRFTSASGGLWGEAVRVLSGLRRDATAALLAPQFEGTALPAKDSGSWPATITAGIDTLPTWNDYTLVQLSADHFDIWKRAAGLNTLDMVLVQMELDTLEELRGAEFCLDYTTFGNNILANWISETQLEVPRMLQYGRILQR</sequence>
<dbReference type="InterPro" id="IPR048330">
    <property type="entry name" value="PcRGLX/YetA_2nd"/>
</dbReference>
<dbReference type="InterPro" id="IPR045793">
    <property type="entry name" value="PcRGLX/YetA-like"/>
</dbReference>
<keyword evidence="5" id="KW-1185">Reference proteome</keyword>
<feature type="domain" description="PcRGLX/YetA-like N-terminal RIFT barrel" evidence="2">
    <location>
        <begin position="168"/>
        <end position="199"/>
    </location>
</feature>
<dbReference type="Proteomes" id="UP000011668">
    <property type="component" value="Unassembled WGS sequence"/>
</dbReference>
<dbReference type="OrthoDB" id="4798501at2759"/>
<dbReference type="PANTHER" id="PTHR40081">
    <property type="entry name" value="CONCANAVALIN A-LIKE LECTIN/GLUCANASE"/>
    <property type="match status" value="1"/>
</dbReference>
<dbReference type="HOGENOM" id="CLU_573879_0_0_1"/>
<protein>
    <submittedName>
        <fullName evidence="4">Uncharacterized protein</fullName>
    </submittedName>
</protein>
<organism evidence="4 5">
    <name type="scientific">Thanatephorus cucumeris (strain AG1-IA)</name>
    <name type="common">Rice sheath blight fungus</name>
    <name type="synonym">Rhizoctonia solani</name>
    <dbReference type="NCBI Taxonomy" id="983506"/>
    <lineage>
        <taxon>Eukaryota</taxon>
        <taxon>Fungi</taxon>
        <taxon>Dikarya</taxon>
        <taxon>Basidiomycota</taxon>
        <taxon>Agaricomycotina</taxon>
        <taxon>Agaricomycetes</taxon>
        <taxon>Cantharellales</taxon>
        <taxon>Ceratobasidiaceae</taxon>
        <taxon>Rhizoctonia</taxon>
        <taxon>Rhizoctonia solani AG-1</taxon>
    </lineage>
</organism>
<evidence type="ECO:0000256" key="1">
    <source>
        <dbReference type="SAM" id="MobiDB-lite"/>
    </source>
</evidence>
<dbReference type="PANTHER" id="PTHR40081:SF1">
    <property type="entry name" value="TAT PATHWAY SIGNAL SEQUENCE DOMAIN PROTEIN"/>
    <property type="match status" value="1"/>
</dbReference>
<gene>
    <name evidence="4" type="ORF">AG1IA_08430</name>
</gene>
<evidence type="ECO:0000259" key="2">
    <source>
        <dbReference type="Pfam" id="PF19501"/>
    </source>
</evidence>
<accession>L8WH76</accession>
<dbReference type="EMBL" id="AFRT01002584">
    <property type="protein sequence ID" value="ELU37566.1"/>
    <property type="molecule type" value="Genomic_DNA"/>
</dbReference>
<evidence type="ECO:0000259" key="3">
    <source>
        <dbReference type="Pfam" id="PF21345"/>
    </source>
</evidence>
<reference evidence="4 5" key="1">
    <citation type="journal article" date="2013" name="Nat. Commun.">
        <title>The evolution and pathogenic mechanisms of the rice sheath blight pathogen.</title>
        <authorList>
            <person name="Zheng A."/>
            <person name="Lin R."/>
            <person name="Xu L."/>
            <person name="Qin P."/>
            <person name="Tang C."/>
            <person name="Ai P."/>
            <person name="Zhang D."/>
            <person name="Liu Y."/>
            <person name="Sun Z."/>
            <person name="Feng H."/>
            <person name="Wang Y."/>
            <person name="Chen Y."/>
            <person name="Liang X."/>
            <person name="Fu R."/>
            <person name="Li Q."/>
            <person name="Zhang J."/>
            <person name="Yu X."/>
            <person name="Xie Z."/>
            <person name="Ding L."/>
            <person name="Guan P."/>
            <person name="Tang J."/>
            <person name="Liang Y."/>
            <person name="Wang S."/>
            <person name="Deng Q."/>
            <person name="Li S."/>
            <person name="Zhu J."/>
            <person name="Wang L."/>
            <person name="Liu H."/>
            <person name="Li P."/>
        </authorList>
    </citation>
    <scope>NUCLEOTIDE SEQUENCE [LARGE SCALE GENOMIC DNA]</scope>
    <source>
        <strain evidence="5">AG-1 IA</strain>
    </source>
</reference>
<dbReference type="InterPro" id="IPR048329">
    <property type="entry name" value="PcRGLX_1st"/>
</dbReference>
<comment type="caution">
    <text evidence="4">The sequence shown here is derived from an EMBL/GenBank/DDBJ whole genome shotgun (WGS) entry which is preliminary data.</text>
</comment>